<evidence type="ECO:0000313" key="10">
    <source>
        <dbReference type="Proteomes" id="UP001226160"/>
    </source>
</evidence>
<dbReference type="Gene3D" id="3.40.190.10">
    <property type="entry name" value="Periplasmic binding protein-like II"/>
    <property type="match status" value="2"/>
</dbReference>
<comment type="similarity">
    <text evidence="1 4">Belongs to the bacterial solute-binding protein 3 family.</text>
</comment>
<comment type="caution">
    <text evidence="9">The sequence shown here is derived from an EMBL/GenBank/DDBJ whole genome shotgun (WGS) entry which is preliminary data.</text>
</comment>
<dbReference type="GO" id="GO:0006865">
    <property type="term" value="P:amino acid transport"/>
    <property type="evidence" value="ECO:0007669"/>
    <property type="project" value="TreeGrafter"/>
</dbReference>
<dbReference type="InterPro" id="IPR001638">
    <property type="entry name" value="Solute-binding_3/MltF_N"/>
</dbReference>
<dbReference type="SMART" id="SM00062">
    <property type="entry name" value="PBPb"/>
    <property type="match status" value="1"/>
</dbReference>
<dbReference type="InterPro" id="IPR051455">
    <property type="entry name" value="Bact_solute-bind_prot3"/>
</dbReference>
<keyword evidence="2" id="KW-0813">Transport</keyword>
<keyword evidence="3 6" id="KW-0732">Signal</keyword>
<feature type="chain" id="PRO_5042981150" evidence="6">
    <location>
        <begin position="19"/>
        <end position="353"/>
    </location>
</feature>
<dbReference type="Pfam" id="PF00497">
    <property type="entry name" value="SBP_bac_3"/>
    <property type="match status" value="1"/>
</dbReference>
<evidence type="ECO:0000313" key="11">
    <source>
        <dbReference type="Proteomes" id="UP001243856"/>
    </source>
</evidence>
<dbReference type="GO" id="GO:0005576">
    <property type="term" value="C:extracellular region"/>
    <property type="evidence" value="ECO:0007669"/>
    <property type="project" value="TreeGrafter"/>
</dbReference>
<dbReference type="RefSeq" id="WP_018120758.1">
    <property type="nucleotide sequence ID" value="NZ_CBCRTU010000006.1"/>
</dbReference>
<feature type="domain" description="Solute-binding protein family 3/N-terminal" evidence="7">
    <location>
        <begin position="93"/>
        <end position="326"/>
    </location>
</feature>
<evidence type="ECO:0000256" key="5">
    <source>
        <dbReference type="SAM" id="MobiDB-lite"/>
    </source>
</evidence>
<reference evidence="9 11" key="1">
    <citation type="submission" date="2023-05" db="EMBL/GenBank/DDBJ databases">
        <title>Metabolic capabilities are highly conserved among human nasal-associated Corynebacterium species in pangenomic analyses.</title>
        <authorList>
            <person name="Tran T.H."/>
            <person name="Roberts A.Q."/>
            <person name="Escapa I.F."/>
            <person name="Gao W."/>
            <person name="Conlan S."/>
            <person name="Kong H."/>
            <person name="Segre J.A."/>
            <person name="Kelly M.S."/>
            <person name="Lemon K.P."/>
        </authorList>
    </citation>
    <scope>NUCLEOTIDE SEQUENCE</scope>
    <source>
        <strain evidence="9">KPL2654</strain>
        <strain evidence="8 11">KPL2811</strain>
    </source>
</reference>
<accession>A0AAP4F5R9</accession>
<dbReference type="InterPro" id="IPR018313">
    <property type="entry name" value="SBP_3_CS"/>
</dbReference>
<dbReference type="PANTHER" id="PTHR30085:SF6">
    <property type="entry name" value="ABC TRANSPORTER GLUTAMINE-BINDING PROTEIN GLNH"/>
    <property type="match status" value="1"/>
</dbReference>
<dbReference type="GeneID" id="64188668"/>
<dbReference type="AlphaFoldDB" id="A0AAP4F5R9"/>
<dbReference type="PROSITE" id="PS01039">
    <property type="entry name" value="SBP_BACTERIAL_3"/>
    <property type="match status" value="1"/>
</dbReference>
<organism evidence="9 10">
    <name type="scientific">Corynebacterium propinquum</name>
    <dbReference type="NCBI Taxonomy" id="43769"/>
    <lineage>
        <taxon>Bacteria</taxon>
        <taxon>Bacillati</taxon>
        <taxon>Actinomycetota</taxon>
        <taxon>Actinomycetes</taxon>
        <taxon>Mycobacteriales</taxon>
        <taxon>Corynebacteriaceae</taxon>
        <taxon>Corynebacterium</taxon>
    </lineage>
</organism>
<dbReference type="EMBL" id="JASNVK010000008">
    <property type="protein sequence ID" value="MDK4300732.1"/>
    <property type="molecule type" value="Genomic_DNA"/>
</dbReference>
<dbReference type="PROSITE" id="PS51257">
    <property type="entry name" value="PROKAR_LIPOPROTEIN"/>
    <property type="match status" value="1"/>
</dbReference>
<dbReference type="EMBL" id="JASNVP010000001">
    <property type="protein sequence ID" value="MDK4325132.1"/>
    <property type="molecule type" value="Genomic_DNA"/>
</dbReference>
<dbReference type="CDD" id="cd13690">
    <property type="entry name" value="PBP2_GluB"/>
    <property type="match status" value="1"/>
</dbReference>
<evidence type="ECO:0000313" key="9">
    <source>
        <dbReference type="EMBL" id="MDK4325132.1"/>
    </source>
</evidence>
<proteinExistence type="inferred from homology"/>
<dbReference type="Proteomes" id="UP001226160">
    <property type="component" value="Unassembled WGS sequence"/>
</dbReference>
<feature type="signal peptide" evidence="6">
    <location>
        <begin position="1"/>
        <end position="18"/>
    </location>
</feature>
<dbReference type="SUPFAM" id="SSF53850">
    <property type="entry name" value="Periplasmic binding protein-like II"/>
    <property type="match status" value="1"/>
</dbReference>
<gene>
    <name evidence="8" type="ORF">QPX45_05630</name>
    <name evidence="9" type="ORF">QPX54_01180</name>
</gene>
<evidence type="ECO:0000256" key="2">
    <source>
        <dbReference type="ARBA" id="ARBA00022448"/>
    </source>
</evidence>
<keyword evidence="11" id="KW-1185">Reference proteome</keyword>
<protein>
    <submittedName>
        <fullName evidence="9">Glutamate ABC transporter substrate-binding protein</fullName>
    </submittedName>
</protein>
<dbReference type="Proteomes" id="UP001243856">
    <property type="component" value="Unassembled WGS sequence"/>
</dbReference>
<evidence type="ECO:0000313" key="8">
    <source>
        <dbReference type="EMBL" id="MDK4300732.1"/>
    </source>
</evidence>
<evidence type="ECO:0000256" key="3">
    <source>
        <dbReference type="ARBA" id="ARBA00022729"/>
    </source>
</evidence>
<dbReference type="GO" id="GO:0030288">
    <property type="term" value="C:outer membrane-bounded periplasmic space"/>
    <property type="evidence" value="ECO:0007669"/>
    <property type="project" value="TreeGrafter"/>
</dbReference>
<evidence type="ECO:0000256" key="4">
    <source>
        <dbReference type="RuleBase" id="RU003744"/>
    </source>
</evidence>
<name>A0AAP4F5R9_9CORY</name>
<evidence type="ECO:0000256" key="1">
    <source>
        <dbReference type="ARBA" id="ARBA00010333"/>
    </source>
</evidence>
<sequence>MIAPKRRTALVASITALAVGLSACTTPDFNTRKNSLDIPRDTSAVVPLPAGARLEEAGTRRGVELEEQTLLGSLEPDARTAAERIPKIVERGYLIVGIQQSQNLLSFRDPTTGQLSGFEVDLAHEIAEDIFGDRNAVDFRFVESQNRVYTLQTGKIDFLLSTLTITPERQQEVEFSTPYLSTNTRLLVNRNSNVGRLEDLADRTICVTDNSTGINLARLHAPEADILKAVTWADCLYAMQHNQADAILVDDVILSGLEIQDPYTEIVGPPVDSDIYGVGMPKPPRSSDAKAVAEAEGLVQQVNSTLERIRDDGTWWELFRHWFGGRLSTAGPPPVNYRPDNADDHADAGTVTQ</sequence>
<feature type="region of interest" description="Disordered" evidence="5">
    <location>
        <begin position="330"/>
        <end position="353"/>
    </location>
</feature>
<evidence type="ECO:0000259" key="7">
    <source>
        <dbReference type="SMART" id="SM00062"/>
    </source>
</evidence>
<dbReference type="PANTHER" id="PTHR30085">
    <property type="entry name" value="AMINO ACID ABC TRANSPORTER PERMEASE"/>
    <property type="match status" value="1"/>
</dbReference>
<evidence type="ECO:0000256" key="6">
    <source>
        <dbReference type="SAM" id="SignalP"/>
    </source>
</evidence>